<organism evidence="2 3">
    <name type="scientific">Macrococcoides bohemicum</name>
    <dbReference type="NCBI Taxonomy" id="1903056"/>
    <lineage>
        <taxon>Bacteria</taxon>
        <taxon>Bacillati</taxon>
        <taxon>Bacillota</taxon>
        <taxon>Bacilli</taxon>
        <taxon>Bacillales</taxon>
        <taxon>Staphylococcaceae</taxon>
        <taxon>Macrococcoides</taxon>
    </lineage>
</organism>
<feature type="transmembrane region" description="Helical" evidence="1">
    <location>
        <begin position="7"/>
        <end position="26"/>
    </location>
</feature>
<evidence type="ECO:0000313" key="2">
    <source>
        <dbReference type="EMBL" id="RAK49363.1"/>
    </source>
</evidence>
<proteinExistence type="predicted"/>
<protein>
    <submittedName>
        <fullName evidence="2">Uncharacterized protein</fullName>
    </submittedName>
</protein>
<comment type="caution">
    <text evidence="2">The sequence shown here is derived from an EMBL/GenBank/DDBJ whole genome shotgun (WGS) entry which is preliminary data.</text>
</comment>
<keyword evidence="1" id="KW-0472">Membrane</keyword>
<dbReference type="AlphaFoldDB" id="A0A328A4B3"/>
<accession>A0A328A4B3</accession>
<sequence>MTKKVSFKILMFSLFYFVLMIWMINIGIYKDLILLSFMILYYFTSVRQLIAEYKTKMIDPANKIVIHKANMVNLRNNRFLSAYYELQKTLLSIIKISHLN</sequence>
<evidence type="ECO:0000256" key="1">
    <source>
        <dbReference type="SAM" id="Phobius"/>
    </source>
</evidence>
<evidence type="ECO:0000313" key="3">
    <source>
        <dbReference type="Proteomes" id="UP000249579"/>
    </source>
</evidence>
<dbReference type="EMBL" id="PZJG01000003">
    <property type="protein sequence ID" value="RAK49363.1"/>
    <property type="molecule type" value="Genomic_DNA"/>
</dbReference>
<gene>
    <name evidence="2" type="ORF">BHX94_06000</name>
</gene>
<dbReference type="Proteomes" id="UP000249579">
    <property type="component" value="Unassembled WGS sequence"/>
</dbReference>
<keyword evidence="1" id="KW-0812">Transmembrane</keyword>
<keyword evidence="1" id="KW-1133">Transmembrane helix</keyword>
<reference evidence="2 3" key="1">
    <citation type="journal article" date="2018" name="Front. Microbiol.">
        <title>Description and Comparative Genomics of Macrococcus caseolyticus subsp. hominis subsp. nov., Macrococcus goetzii sp. nov., Macrococcus epidermidis sp. nov., and Macrococcus bohemicus sp. nov., Novel Macrococci From Human Clinical Material With Virulence Potential and Suspected Uptake of Foreign DNA by Natural Transformation.</title>
        <authorList>
            <person name="Maslanova I."/>
            <person name="Wertheimer Z."/>
            <person name="Sedlacek I."/>
            <person name="Svec P."/>
            <person name="Indrakova A."/>
            <person name="Kovarovic V."/>
            <person name="Schumann P."/>
            <person name="Sproer C."/>
            <person name="Kralova S."/>
            <person name="Sedo O."/>
            <person name="Kristofova L."/>
            <person name="Vrbovska V."/>
            <person name="Fuzik T."/>
            <person name="Petras P."/>
            <person name="Zdrahal Z."/>
            <person name="Ruzickova V."/>
            <person name="Doskar J."/>
            <person name="Pantucek R."/>
        </authorList>
    </citation>
    <scope>NUCLEOTIDE SEQUENCE [LARGE SCALE GENOMIC DNA]</scope>
    <source>
        <strain evidence="2 3">03/115</strain>
    </source>
</reference>
<feature type="transmembrane region" description="Helical" evidence="1">
    <location>
        <begin position="32"/>
        <end position="50"/>
    </location>
</feature>
<name>A0A328A4B3_9STAP</name>